<proteinExistence type="predicted"/>
<dbReference type="InterPro" id="IPR038717">
    <property type="entry name" value="Tc1-like_DDE_dom"/>
</dbReference>
<comment type="caution">
    <text evidence="2">The sequence shown here is derived from an EMBL/GenBank/DDBJ whole genome shotgun (WGS) entry which is preliminary data.</text>
</comment>
<feature type="domain" description="Tc1-like transposase DDE" evidence="1">
    <location>
        <begin position="20"/>
        <end position="174"/>
    </location>
</feature>
<dbReference type="EMBL" id="JAHLEM010000122">
    <property type="protein sequence ID" value="MBU3865061.1"/>
    <property type="molecule type" value="Genomic_DNA"/>
</dbReference>
<evidence type="ECO:0000313" key="3">
    <source>
        <dbReference type="Proteomes" id="UP000720508"/>
    </source>
</evidence>
<organism evidence="2 3">
    <name type="scientific">Streptomyces niphimycinicus</name>
    <dbReference type="NCBI Taxonomy" id="2842201"/>
    <lineage>
        <taxon>Bacteria</taxon>
        <taxon>Bacillati</taxon>
        <taxon>Actinomycetota</taxon>
        <taxon>Actinomycetes</taxon>
        <taxon>Kitasatosporales</taxon>
        <taxon>Streptomycetaceae</taxon>
        <taxon>Streptomyces</taxon>
    </lineage>
</organism>
<keyword evidence="3" id="KW-1185">Reference proteome</keyword>
<gene>
    <name evidence="2" type="ORF">KN815_13570</name>
</gene>
<protein>
    <submittedName>
        <fullName evidence="2">Transposase</fullName>
    </submittedName>
</protein>
<accession>A0ABS6CDQ8</accession>
<evidence type="ECO:0000259" key="1">
    <source>
        <dbReference type="Pfam" id="PF13358"/>
    </source>
</evidence>
<name>A0ABS6CDQ8_9ACTN</name>
<dbReference type="Pfam" id="PF13358">
    <property type="entry name" value="DDE_3"/>
    <property type="match status" value="1"/>
</dbReference>
<dbReference type="Proteomes" id="UP000720508">
    <property type="component" value="Unassembled WGS sequence"/>
</dbReference>
<reference evidence="2 3" key="1">
    <citation type="submission" date="2021-06" db="EMBL/GenBank/DDBJ databases">
        <authorList>
            <person name="Pan X."/>
        </authorList>
    </citation>
    <scope>NUCLEOTIDE SEQUENCE [LARGE SCALE GENOMIC DNA]</scope>
    <source>
        <strain evidence="2 3">4503</strain>
    </source>
</reference>
<sequence>MGEGDLAAGGRSVAALDAWLCFEDEAGFSMTPPTARTWARRGRTPVIRVRGRAQRRFSVAAPACYKRGERSRLIYRPKRHADHKRGGRRSFTWTDHRDLLIAAHQQLGAPLVLVWDNLNVHKDRRLREFIDTYDWITCYFLPAYAPDLNPVEGIWSLLRRSRQTNTAFTDPDHLISTLRHGLRQIQYRSELIDGCLAGTGLTMTTSRQQRQ</sequence>
<evidence type="ECO:0000313" key="2">
    <source>
        <dbReference type="EMBL" id="MBU3865061.1"/>
    </source>
</evidence>